<accession>A0A2N3MZ72</accession>
<evidence type="ECO:0000313" key="1">
    <source>
        <dbReference type="EMBL" id="PKS05469.1"/>
    </source>
</evidence>
<sequence>MRDIAHQQELLGGGDSLDMVFANQGSSDVVDINFVPGSRIQRPSATSLLMRFGENLEQRVSAMGIFLSNPRNIIDDCAEDAMAMEAENPVAVAITSTKEFIDIIQDLTVSTPFTPSSSLNQLISPVASLVSQPENLSTEVTLLILSNYLRLMRLYDSLFHDAHRCLCQISAETIKSIKVKAAFRIGGMSSQQDIPGKVYAKGITDVIKSHIQTLERCMGLPAAYCLSSEATESPNGIFADADRAQLLHTVMAQEDVKSLKGNKSYVESIRENIENTIAFFGN</sequence>
<proteinExistence type="predicted"/>
<gene>
    <name evidence="1" type="ORF">jhhlp_008846</name>
</gene>
<evidence type="ECO:0000313" key="2">
    <source>
        <dbReference type="Proteomes" id="UP000233524"/>
    </source>
</evidence>
<dbReference type="AlphaFoldDB" id="A0A2N3MZ72"/>
<organism evidence="1 2">
    <name type="scientific">Lomentospora prolificans</name>
    <dbReference type="NCBI Taxonomy" id="41688"/>
    <lineage>
        <taxon>Eukaryota</taxon>
        <taxon>Fungi</taxon>
        <taxon>Dikarya</taxon>
        <taxon>Ascomycota</taxon>
        <taxon>Pezizomycotina</taxon>
        <taxon>Sordariomycetes</taxon>
        <taxon>Hypocreomycetidae</taxon>
        <taxon>Microascales</taxon>
        <taxon>Microascaceae</taxon>
        <taxon>Lomentospora</taxon>
    </lineage>
</organism>
<keyword evidence="2" id="KW-1185">Reference proteome</keyword>
<dbReference type="VEuPathDB" id="FungiDB:jhhlp_008846"/>
<protein>
    <submittedName>
        <fullName evidence="1">Uncharacterized protein</fullName>
    </submittedName>
</protein>
<reference evidence="1 2" key="1">
    <citation type="journal article" date="2017" name="G3 (Bethesda)">
        <title>First Draft Genome Sequence of the Pathogenic Fungus Lomentospora prolificans (Formerly Scedosporium prolificans).</title>
        <authorList>
            <person name="Luo R."/>
            <person name="Zimin A."/>
            <person name="Workman R."/>
            <person name="Fan Y."/>
            <person name="Pertea G."/>
            <person name="Grossman N."/>
            <person name="Wear M.P."/>
            <person name="Jia B."/>
            <person name="Miller H."/>
            <person name="Casadevall A."/>
            <person name="Timp W."/>
            <person name="Zhang S.X."/>
            <person name="Salzberg S.L."/>
        </authorList>
    </citation>
    <scope>NUCLEOTIDE SEQUENCE [LARGE SCALE GENOMIC DNA]</scope>
    <source>
        <strain evidence="1 2">JHH-5317</strain>
    </source>
</reference>
<dbReference type="Proteomes" id="UP000233524">
    <property type="component" value="Unassembled WGS sequence"/>
</dbReference>
<dbReference type="EMBL" id="NLAX01001623">
    <property type="protein sequence ID" value="PKS05469.1"/>
    <property type="molecule type" value="Genomic_DNA"/>
</dbReference>
<comment type="caution">
    <text evidence="1">The sequence shown here is derived from an EMBL/GenBank/DDBJ whole genome shotgun (WGS) entry which is preliminary data.</text>
</comment>
<dbReference type="STRING" id="41688.A0A2N3MZ72"/>
<dbReference type="InParanoid" id="A0A2N3MZ72"/>
<dbReference type="OrthoDB" id="4222821at2759"/>
<name>A0A2N3MZ72_9PEZI</name>